<dbReference type="Gene3D" id="4.10.640.10">
    <property type="entry name" value="Ribosomal protein S18"/>
    <property type="match status" value="1"/>
</dbReference>
<dbReference type="GO" id="GO:0022627">
    <property type="term" value="C:cytosolic small ribosomal subunit"/>
    <property type="evidence" value="ECO:0007669"/>
    <property type="project" value="TreeGrafter"/>
</dbReference>
<dbReference type="GO" id="GO:0006412">
    <property type="term" value="P:translation"/>
    <property type="evidence" value="ECO:0007669"/>
    <property type="project" value="UniProtKB-UniRule"/>
</dbReference>
<evidence type="ECO:0000256" key="7">
    <source>
        <dbReference type="HAMAP-Rule" id="MF_00270"/>
    </source>
</evidence>
<dbReference type="PANTHER" id="PTHR13479">
    <property type="entry name" value="30S RIBOSOMAL PROTEIN S18"/>
    <property type="match status" value="1"/>
</dbReference>
<comment type="function">
    <text evidence="7">Binds as a heterodimer with protein bS6 to the central domain of the 16S rRNA, where it helps stabilize the platform of the 30S subunit.</text>
</comment>
<keyword evidence="3 7" id="KW-0694">RNA-binding</keyword>
<evidence type="ECO:0000256" key="3">
    <source>
        <dbReference type="ARBA" id="ARBA00022884"/>
    </source>
</evidence>
<keyword evidence="5 7" id="KW-0687">Ribonucleoprotein</keyword>
<name>K9ZQA9_ANACC</name>
<proteinExistence type="inferred from homology"/>
<evidence type="ECO:0000256" key="2">
    <source>
        <dbReference type="ARBA" id="ARBA00022730"/>
    </source>
</evidence>
<organism evidence="9 10">
    <name type="scientific">Anabaena cylindrica (strain ATCC 27899 / PCC 7122)</name>
    <dbReference type="NCBI Taxonomy" id="272123"/>
    <lineage>
        <taxon>Bacteria</taxon>
        <taxon>Bacillati</taxon>
        <taxon>Cyanobacteriota</taxon>
        <taxon>Cyanophyceae</taxon>
        <taxon>Nostocales</taxon>
        <taxon>Nostocaceae</taxon>
        <taxon>Anabaena</taxon>
    </lineage>
</organism>
<evidence type="ECO:0000256" key="4">
    <source>
        <dbReference type="ARBA" id="ARBA00022980"/>
    </source>
</evidence>
<evidence type="ECO:0000256" key="8">
    <source>
        <dbReference type="RuleBase" id="RU003910"/>
    </source>
</evidence>
<evidence type="ECO:0000313" key="10">
    <source>
        <dbReference type="Proteomes" id="UP000010474"/>
    </source>
</evidence>
<sequence length="71" mass="8300">MSYYRRRLSPIKPGEPIDYKDVDLLRKFITERGKILPRRISGLTCKQQRELTLAIKRSRIVALLPFINAEG</sequence>
<dbReference type="KEGG" id="acy:Anacy_5215"/>
<dbReference type="Proteomes" id="UP000010474">
    <property type="component" value="Chromosome"/>
</dbReference>
<comment type="similarity">
    <text evidence="1 7 8">Belongs to the bacterial ribosomal protein bS18 family.</text>
</comment>
<dbReference type="PROSITE" id="PS00057">
    <property type="entry name" value="RIBOSOMAL_S18"/>
    <property type="match status" value="1"/>
</dbReference>
<accession>K9ZQA9</accession>
<dbReference type="FunFam" id="4.10.640.10:FF:000002">
    <property type="entry name" value="30S ribosomal protein S18, chloroplastic"/>
    <property type="match status" value="1"/>
</dbReference>
<keyword evidence="10" id="KW-1185">Reference proteome</keyword>
<evidence type="ECO:0000256" key="6">
    <source>
        <dbReference type="ARBA" id="ARBA00035141"/>
    </source>
</evidence>
<dbReference type="RefSeq" id="WP_015217159.1">
    <property type="nucleotide sequence ID" value="NC_019771.1"/>
</dbReference>
<keyword evidence="2 7" id="KW-0699">rRNA-binding</keyword>
<evidence type="ECO:0000313" key="9">
    <source>
        <dbReference type="EMBL" id="AFZ60545.1"/>
    </source>
</evidence>
<dbReference type="GO" id="GO:0070181">
    <property type="term" value="F:small ribosomal subunit rRNA binding"/>
    <property type="evidence" value="ECO:0007669"/>
    <property type="project" value="TreeGrafter"/>
</dbReference>
<dbReference type="PANTHER" id="PTHR13479:SF40">
    <property type="entry name" value="SMALL RIBOSOMAL SUBUNIT PROTEIN BS18M"/>
    <property type="match status" value="1"/>
</dbReference>
<dbReference type="OrthoDB" id="9812008at2"/>
<reference evidence="10" key="1">
    <citation type="journal article" date="2013" name="Proc. Natl. Acad. Sci. U.S.A.">
        <title>Improving the coverage of the cyanobacterial phylum using diversity-driven genome sequencing.</title>
        <authorList>
            <person name="Shih P.M."/>
            <person name="Wu D."/>
            <person name="Latifi A."/>
            <person name="Axen S.D."/>
            <person name="Fewer D.P."/>
            <person name="Talla E."/>
            <person name="Calteau A."/>
            <person name="Cai F."/>
            <person name="Tandeau de Marsac N."/>
            <person name="Rippka R."/>
            <person name="Herdman M."/>
            <person name="Sivonen K."/>
            <person name="Coursin T."/>
            <person name="Laurent T."/>
            <person name="Goodwin L."/>
            <person name="Nolan M."/>
            <person name="Davenport K.W."/>
            <person name="Han C.S."/>
            <person name="Rubin E.M."/>
            <person name="Eisen J.A."/>
            <person name="Woyke T."/>
            <person name="Gugger M."/>
            <person name="Kerfeld C.A."/>
        </authorList>
    </citation>
    <scope>NUCLEOTIDE SEQUENCE [LARGE SCALE GENOMIC DNA]</scope>
    <source>
        <strain evidence="10">ATCC 27899 / PCC 7122</strain>
    </source>
</reference>
<comment type="subunit">
    <text evidence="7">Part of the 30S ribosomal subunit. Forms a tight heterodimer with protein bS6.</text>
</comment>
<dbReference type="PRINTS" id="PR00974">
    <property type="entry name" value="RIBOSOMALS18"/>
</dbReference>
<dbReference type="AlphaFoldDB" id="K9ZQA9"/>
<gene>
    <name evidence="7" type="primary">rpsR</name>
    <name evidence="7" type="synonym">rps18</name>
    <name evidence="9" type="ordered locus">Anacy_5215</name>
</gene>
<dbReference type="eggNOG" id="COG0238">
    <property type="taxonomic scope" value="Bacteria"/>
</dbReference>
<dbReference type="EMBL" id="CP003659">
    <property type="protein sequence ID" value="AFZ60545.1"/>
    <property type="molecule type" value="Genomic_DNA"/>
</dbReference>
<evidence type="ECO:0000256" key="5">
    <source>
        <dbReference type="ARBA" id="ARBA00023274"/>
    </source>
</evidence>
<protein>
    <recommendedName>
        <fullName evidence="6 7">Small ribosomal subunit protein bS18</fullName>
    </recommendedName>
</protein>
<dbReference type="HOGENOM" id="CLU_148710_2_3_3"/>
<dbReference type="STRING" id="272123.Anacy_5215"/>
<dbReference type="GO" id="GO:0003735">
    <property type="term" value="F:structural constituent of ribosome"/>
    <property type="evidence" value="ECO:0007669"/>
    <property type="project" value="InterPro"/>
</dbReference>
<dbReference type="NCBIfam" id="TIGR00165">
    <property type="entry name" value="S18"/>
    <property type="match status" value="1"/>
</dbReference>
<dbReference type="PATRIC" id="fig|272123.3.peg.5665"/>
<dbReference type="InterPro" id="IPR018275">
    <property type="entry name" value="Ribosomal_bS18_CS"/>
</dbReference>
<dbReference type="Pfam" id="PF01084">
    <property type="entry name" value="Ribosomal_S18"/>
    <property type="match status" value="1"/>
</dbReference>
<dbReference type="InterPro" id="IPR001648">
    <property type="entry name" value="Ribosomal_bS18"/>
</dbReference>
<dbReference type="HAMAP" id="MF_00270">
    <property type="entry name" value="Ribosomal_bS18"/>
    <property type="match status" value="1"/>
</dbReference>
<keyword evidence="4 7" id="KW-0689">Ribosomal protein</keyword>
<evidence type="ECO:0000256" key="1">
    <source>
        <dbReference type="ARBA" id="ARBA00005589"/>
    </source>
</evidence>
<dbReference type="SUPFAM" id="SSF46911">
    <property type="entry name" value="Ribosomal protein S18"/>
    <property type="match status" value="1"/>
</dbReference>
<dbReference type="InterPro" id="IPR036870">
    <property type="entry name" value="Ribosomal_bS18_sf"/>
</dbReference>